<sequence length="168" mass="18774">MRRHRRWSLSLQLDRLHKDTEKVFVHSPDSTPVALPTVVFVTAVELWCTKEEGKEWVPAANTVDAQLQLDSVQSQYNQLIETSDTLLAGGKTIAMETEQLDSVMFGSTQGPAHPVTTTISGLESKLFYSHVYFVTLVFSESMSLDVFLNDIPHTSRPKSGTFSPIFSL</sequence>
<comment type="caution">
    <text evidence="1">The sequence shown here is derived from an EMBL/GenBank/DDBJ whole genome shotgun (WGS) entry which is preliminary data.</text>
</comment>
<name>A0AA35TCX5_GEOBA</name>
<gene>
    <name evidence="1" type="ORF">GBAR_LOCUS25255</name>
</gene>
<proteinExistence type="predicted"/>
<dbReference type="Proteomes" id="UP001174909">
    <property type="component" value="Unassembled WGS sequence"/>
</dbReference>
<protein>
    <submittedName>
        <fullName evidence="1">Uncharacterized protein</fullName>
    </submittedName>
</protein>
<accession>A0AA35TCX5</accession>
<reference evidence="1" key="1">
    <citation type="submission" date="2023-03" db="EMBL/GenBank/DDBJ databases">
        <authorList>
            <person name="Steffen K."/>
            <person name="Cardenas P."/>
        </authorList>
    </citation>
    <scope>NUCLEOTIDE SEQUENCE</scope>
</reference>
<evidence type="ECO:0000313" key="2">
    <source>
        <dbReference type="Proteomes" id="UP001174909"/>
    </source>
</evidence>
<organism evidence="1 2">
    <name type="scientific">Geodia barretti</name>
    <name type="common">Barrett's horny sponge</name>
    <dbReference type="NCBI Taxonomy" id="519541"/>
    <lineage>
        <taxon>Eukaryota</taxon>
        <taxon>Metazoa</taxon>
        <taxon>Porifera</taxon>
        <taxon>Demospongiae</taxon>
        <taxon>Heteroscleromorpha</taxon>
        <taxon>Tetractinellida</taxon>
        <taxon>Astrophorina</taxon>
        <taxon>Geodiidae</taxon>
        <taxon>Geodia</taxon>
    </lineage>
</organism>
<dbReference type="AlphaFoldDB" id="A0AA35TCX5"/>
<dbReference type="EMBL" id="CASHTH010003492">
    <property type="protein sequence ID" value="CAI8045659.1"/>
    <property type="molecule type" value="Genomic_DNA"/>
</dbReference>
<evidence type="ECO:0000313" key="1">
    <source>
        <dbReference type="EMBL" id="CAI8045659.1"/>
    </source>
</evidence>
<keyword evidence="2" id="KW-1185">Reference proteome</keyword>